<dbReference type="GO" id="GO:0051225">
    <property type="term" value="P:spindle assembly"/>
    <property type="evidence" value="ECO:0007669"/>
    <property type="project" value="TreeGrafter"/>
</dbReference>
<dbReference type="Proteomes" id="UP000094527">
    <property type="component" value="Unassembled WGS sequence"/>
</dbReference>
<evidence type="ECO:0000256" key="6">
    <source>
        <dbReference type="ARBA" id="ARBA00023212"/>
    </source>
</evidence>
<dbReference type="Pfam" id="PF04130">
    <property type="entry name" value="GCP_C_terminal"/>
    <property type="match status" value="2"/>
</dbReference>
<organism evidence="11 12">
    <name type="scientific">Orchesella cincta</name>
    <name type="common">Springtail</name>
    <name type="synonym">Podura cincta</name>
    <dbReference type="NCBI Taxonomy" id="48709"/>
    <lineage>
        <taxon>Eukaryota</taxon>
        <taxon>Metazoa</taxon>
        <taxon>Ecdysozoa</taxon>
        <taxon>Arthropoda</taxon>
        <taxon>Hexapoda</taxon>
        <taxon>Collembola</taxon>
        <taxon>Entomobryomorpha</taxon>
        <taxon>Entomobryoidea</taxon>
        <taxon>Orchesellidae</taxon>
        <taxon>Orchesellinae</taxon>
        <taxon>Orchesella</taxon>
    </lineage>
</organism>
<reference evidence="11 12" key="1">
    <citation type="journal article" date="2016" name="Genome Biol. Evol.">
        <title>Gene Family Evolution Reflects Adaptation to Soil Environmental Stressors in the Genome of the Collembolan Orchesella cincta.</title>
        <authorList>
            <person name="Faddeeva-Vakhrusheva A."/>
            <person name="Derks M.F."/>
            <person name="Anvar S.Y."/>
            <person name="Agamennone V."/>
            <person name="Suring W."/>
            <person name="Smit S."/>
            <person name="van Straalen N.M."/>
            <person name="Roelofs D."/>
        </authorList>
    </citation>
    <scope>NUCLEOTIDE SEQUENCE [LARGE SCALE GENOMIC DNA]</scope>
    <source>
        <tissue evidence="11">Mixed pool</tissue>
    </source>
</reference>
<feature type="compositionally biased region" description="Basic and acidic residues" evidence="8">
    <location>
        <begin position="83"/>
        <end position="93"/>
    </location>
</feature>
<feature type="domain" description="Gamma tubulin complex component C-terminal" evidence="9">
    <location>
        <begin position="869"/>
        <end position="1050"/>
    </location>
</feature>
<dbReference type="GO" id="GO:0031122">
    <property type="term" value="P:cytoplasmic microtubule organization"/>
    <property type="evidence" value="ECO:0007669"/>
    <property type="project" value="TreeGrafter"/>
</dbReference>
<comment type="caution">
    <text evidence="11">The sequence shown here is derived from an EMBL/GenBank/DDBJ whole genome shotgun (WGS) entry which is preliminary data.</text>
</comment>
<dbReference type="GO" id="GO:0007020">
    <property type="term" value="P:microtubule nucleation"/>
    <property type="evidence" value="ECO:0007669"/>
    <property type="project" value="InterPro"/>
</dbReference>
<dbReference type="InterPro" id="IPR007259">
    <property type="entry name" value="GCP"/>
</dbReference>
<evidence type="ECO:0000259" key="9">
    <source>
        <dbReference type="Pfam" id="PF04130"/>
    </source>
</evidence>
<dbReference type="InterPro" id="IPR038538">
    <property type="entry name" value="MTERF_sf"/>
</dbReference>
<dbReference type="InterPro" id="IPR041470">
    <property type="entry name" value="GCP_N"/>
</dbReference>
<comment type="subcellular location">
    <subcellularLocation>
        <location evidence="7">Cytoplasm</location>
        <location evidence="7">Cytoskeleton</location>
        <location evidence="7">Microtubule organizing center</location>
    </subcellularLocation>
</comment>
<keyword evidence="5" id="KW-0809">Transit peptide</keyword>
<comment type="similarity">
    <text evidence="1">Belongs to the mTERF family.</text>
</comment>
<dbReference type="GO" id="GO:0003676">
    <property type="term" value="F:nucleic acid binding"/>
    <property type="evidence" value="ECO:0007669"/>
    <property type="project" value="InterPro"/>
</dbReference>
<sequence length="1063" mass="121290">MISVKGRLFVEDSNLCSNYEGAKWHDNSNLSLHMARFCCKKRQLGTSFLIQSAGFASWKKKNSSASKVTEVEDEFDPDEDIDDSPHQPRDDNTPRGPRVKVKFNWKKGLVTADSLNLLENLYQTHPQLIEFHENDLVQYLQKMSEFSIDVDKAAEMLLMHPRLINTTTGRVASTISALRSIGVPENLRQSILRRVPQLIDLPPKRLTTQFSFLKTYLTASESVDVLIKSVETFMESESSLKRKLEYLIKEMSHETKNIVTCKVLACSLKHIKTRHEFLIRAGFFKPIPYQKLIKTLEKDYKDKNKPRDKYFRPLELVCYKDEDFLKVCTNDLLTLNELAAFEELYEKELLKEEEEKYDDGESDDEDLDEDDGQDAVNIIEGCNSQGFFNDAEAKSCITMSESSLHVLKDAPTSRQWDRHRDITEQSSARASCTASVFGLPRWYSTMNFVFSDNTIPGVPGEGAAGGGGGIAPSIWVDNLSSEEQEQLLLQEVLYVLCGAEGSLITVLPVSPRGITFSVDRRVEQSLRDLTLQITQLAAYFYTVTHYVENWCDFKHGKVNQALSAAIRDIIKEYFIMISQLESFHTKGELTLQKMWFFIHPTMQAFAVLNSLVTDIEENELSGGPVLSVLHEKATSMIADEALSLLCQSLAQKASDPYFSILESWIYKGMITDPFLEFLVIDNDKGDGKMEQSDDYWEKRYEIDESKCPCFLRKMMPEILKAGKYLNVIRECGKDISMVSASRLHYSIHERVYVTAIENAYTFASKTLLDLLLNEYDLMRRLQSVKHYLLMDQGDFIVQFLDLAEGELNKQIDDLNPVRLESLLELALRTSSSSADPYKDNVRVQLFPYGIADQLWNIMAIGTPLEQEKLFFCKHVERQLCKVWIANKSGKNIHLDKDTTGKADTFSTCQKMLNFVQNLQYYMAFEVIEPAWHVFLSTMSKVTNVDQVLSCHLQLLNSILADSMLISRSPLAKMTALLSICLRFCDKILSATDLRSHQNLQTATISVKELANQFTCKLVEFLSEVSSMVQDPNQSSKVANIIYRVNFNGFYTETFEKLTVSKRD</sequence>
<dbReference type="AlphaFoldDB" id="A0A1D2M9P7"/>
<dbReference type="InterPro" id="IPR040457">
    <property type="entry name" value="GCP_C"/>
</dbReference>
<dbReference type="Gene3D" id="1.25.70.10">
    <property type="entry name" value="Transcription termination factor 3, mitochondrial"/>
    <property type="match status" value="1"/>
</dbReference>
<evidence type="ECO:0000256" key="8">
    <source>
        <dbReference type="SAM" id="MobiDB-lite"/>
    </source>
</evidence>
<dbReference type="Pfam" id="PF17681">
    <property type="entry name" value="GCP_N_terminal"/>
    <property type="match status" value="1"/>
</dbReference>
<keyword evidence="4 7" id="KW-0493">Microtubule</keyword>
<dbReference type="GO" id="GO:0000922">
    <property type="term" value="C:spindle pole"/>
    <property type="evidence" value="ECO:0007669"/>
    <property type="project" value="InterPro"/>
</dbReference>
<protein>
    <recommendedName>
        <fullName evidence="7">Gamma-tubulin complex component</fullName>
    </recommendedName>
</protein>
<evidence type="ECO:0000256" key="4">
    <source>
        <dbReference type="ARBA" id="ARBA00022701"/>
    </source>
</evidence>
<keyword evidence="6 7" id="KW-0206">Cytoskeleton</keyword>
<proteinExistence type="inferred from homology"/>
<dbReference type="GO" id="GO:0005874">
    <property type="term" value="C:microtubule"/>
    <property type="evidence" value="ECO:0007669"/>
    <property type="project" value="UniProtKB-KW"/>
</dbReference>
<dbReference type="GO" id="GO:0051011">
    <property type="term" value="F:microtubule minus-end binding"/>
    <property type="evidence" value="ECO:0007669"/>
    <property type="project" value="TreeGrafter"/>
</dbReference>
<evidence type="ECO:0000313" key="11">
    <source>
        <dbReference type="EMBL" id="ODM89698.1"/>
    </source>
</evidence>
<dbReference type="InterPro" id="IPR042241">
    <property type="entry name" value="GCP_C_sf"/>
</dbReference>
<gene>
    <name evidence="11" type="ORF">Ocin01_16990</name>
</gene>
<dbReference type="InterPro" id="IPR003690">
    <property type="entry name" value="MTERF"/>
</dbReference>
<accession>A0A1D2M9P7</accession>
<dbReference type="GO" id="GO:0043015">
    <property type="term" value="F:gamma-tubulin binding"/>
    <property type="evidence" value="ECO:0007669"/>
    <property type="project" value="InterPro"/>
</dbReference>
<evidence type="ECO:0000256" key="2">
    <source>
        <dbReference type="ARBA" id="ARBA00010337"/>
    </source>
</evidence>
<evidence type="ECO:0000256" key="5">
    <source>
        <dbReference type="ARBA" id="ARBA00022946"/>
    </source>
</evidence>
<dbReference type="STRING" id="48709.A0A1D2M9P7"/>
<evidence type="ECO:0000256" key="1">
    <source>
        <dbReference type="ARBA" id="ARBA00007692"/>
    </source>
</evidence>
<dbReference type="OrthoDB" id="2192946at2759"/>
<evidence type="ECO:0000256" key="3">
    <source>
        <dbReference type="ARBA" id="ARBA00022490"/>
    </source>
</evidence>
<evidence type="ECO:0000256" key="7">
    <source>
        <dbReference type="RuleBase" id="RU363050"/>
    </source>
</evidence>
<comment type="similarity">
    <text evidence="2 7">Belongs to the TUBGCP family.</text>
</comment>
<dbReference type="Gene3D" id="1.20.120.1900">
    <property type="entry name" value="Gamma-tubulin complex, C-terminal domain"/>
    <property type="match status" value="2"/>
</dbReference>
<keyword evidence="12" id="KW-1185">Reference proteome</keyword>
<dbReference type="Pfam" id="PF02536">
    <property type="entry name" value="mTERF"/>
    <property type="match status" value="1"/>
</dbReference>
<feature type="domain" description="Gamma tubulin complex component protein N-terminal" evidence="10">
    <location>
        <begin position="489"/>
        <end position="774"/>
    </location>
</feature>
<dbReference type="SMART" id="SM00733">
    <property type="entry name" value="Mterf"/>
    <property type="match status" value="5"/>
</dbReference>
<name>A0A1D2M9P7_ORCCI</name>
<dbReference type="EMBL" id="LJIJ01002439">
    <property type="protein sequence ID" value="ODM89698.1"/>
    <property type="molecule type" value="Genomic_DNA"/>
</dbReference>
<dbReference type="GO" id="GO:0051321">
    <property type="term" value="P:meiotic cell cycle"/>
    <property type="evidence" value="ECO:0007669"/>
    <property type="project" value="TreeGrafter"/>
</dbReference>
<evidence type="ECO:0000313" key="12">
    <source>
        <dbReference type="Proteomes" id="UP000094527"/>
    </source>
</evidence>
<dbReference type="GO" id="GO:0000930">
    <property type="term" value="C:gamma-tubulin complex"/>
    <property type="evidence" value="ECO:0007669"/>
    <property type="project" value="TreeGrafter"/>
</dbReference>
<feature type="compositionally biased region" description="Acidic residues" evidence="8">
    <location>
        <begin position="71"/>
        <end position="82"/>
    </location>
</feature>
<dbReference type="PANTHER" id="PTHR19302">
    <property type="entry name" value="GAMMA TUBULIN COMPLEX PROTEIN"/>
    <property type="match status" value="1"/>
</dbReference>
<dbReference type="GO" id="GO:0000278">
    <property type="term" value="P:mitotic cell cycle"/>
    <property type="evidence" value="ECO:0007669"/>
    <property type="project" value="TreeGrafter"/>
</dbReference>
<feature type="domain" description="Gamma tubulin complex component C-terminal" evidence="9">
    <location>
        <begin position="777"/>
        <end position="858"/>
    </location>
</feature>
<evidence type="ECO:0000259" key="10">
    <source>
        <dbReference type="Pfam" id="PF17681"/>
    </source>
</evidence>
<dbReference type="PANTHER" id="PTHR19302:SF13">
    <property type="entry name" value="GAMMA-TUBULIN COMPLEX COMPONENT 2"/>
    <property type="match status" value="1"/>
</dbReference>
<feature type="region of interest" description="Disordered" evidence="8">
    <location>
        <begin position="68"/>
        <end position="98"/>
    </location>
</feature>
<keyword evidence="3 7" id="KW-0963">Cytoplasm</keyword>